<evidence type="ECO:0000259" key="17">
    <source>
        <dbReference type="Pfam" id="PF00361"/>
    </source>
</evidence>
<dbReference type="AlphaFoldDB" id="F7UIH7"/>
<feature type="transmembrane region" description="Helical" evidence="16">
    <location>
        <begin position="36"/>
        <end position="60"/>
    </location>
</feature>
<sequence length="611" mass="67600">MYTTPLILSSSLILTLSLLVYPLLMSLNPNPLKSNWALTHVKTAVTSAFFVSIIPLMIFLDQGTESIVTNWHWMNTTIFDINISFKFDHYSLIFTPIALFVTWSILEFASWYMHSDPYMNRFFKYLLLFLVAMIILVTANNMFQLFIGWEGVGIMSFLLIGWWYGRADANTAAMQAVLYNRVGDIGLILSMAWIAMNMNSWEIQQIFFLSKDFNMTLPTMGLILAATGKSAQFGLHPWLPSAMEGPTPVSALLHSSTMVVAGIFLLIRLHPLMENNQLVLTTCLCLGALTTLFTATCALTQNDIKKIVAFSTSSQLGLMMVTIGLNQPQLAFLHICTHAFFKAMLFLCSGSIIHSLNDEQDIRKMGGLHKLMPFTSSCLTIGSLALTGTPFLAGFFSKDAIIEALNTSYLNAWALSLTLIATSFTAVYSFRVVFFVVMGNPRFLPLSPINENNPAVINPIKRLAWGSIIAGLILTSNFLPLKTPTMTMPSTLKLAALMVTIVGLMAAMSLASTTSKQFKITPILPLHNFSNMLGYFPAIMHRTVPKLNLTMGQLIATQLVDQTWFEAAGPKGLSSLQIKIATIMSSPQGMVKVYLTMFLLTTTLAILLLTI</sequence>
<evidence type="ECO:0000256" key="8">
    <source>
        <dbReference type="ARBA" id="ARBA00022967"/>
    </source>
</evidence>
<evidence type="ECO:0000256" key="14">
    <source>
        <dbReference type="ARBA" id="ARBA00023136"/>
    </source>
</evidence>
<evidence type="ECO:0000313" key="20">
    <source>
        <dbReference type="EMBL" id="BAK42041.1"/>
    </source>
</evidence>
<keyword evidence="4 16" id="KW-0813">Transport</keyword>
<evidence type="ECO:0000256" key="16">
    <source>
        <dbReference type="RuleBase" id="RU003404"/>
    </source>
</evidence>
<dbReference type="InterPro" id="IPR001750">
    <property type="entry name" value="ND/Mrp_TM"/>
</dbReference>
<dbReference type="InterPro" id="IPR010934">
    <property type="entry name" value="NADH_DH_su5_C"/>
</dbReference>
<keyword evidence="13 16" id="KW-0496">Mitochondrion</keyword>
<protein>
    <recommendedName>
        <fullName evidence="3 16">NADH-ubiquinone oxidoreductase chain 5</fullName>
        <ecNumber evidence="2 16">7.1.1.2</ecNumber>
    </recommendedName>
</protein>
<name>F7UIH7_9TELE</name>
<dbReference type="Pfam" id="PF00662">
    <property type="entry name" value="Proton_antipo_N"/>
    <property type="match status" value="1"/>
</dbReference>
<gene>
    <name evidence="20" type="primary">ND5</name>
</gene>
<geneLocation type="mitochondrion" evidence="20"/>
<dbReference type="GO" id="GO:0008137">
    <property type="term" value="F:NADH dehydrogenase (ubiquinone) activity"/>
    <property type="evidence" value="ECO:0007669"/>
    <property type="project" value="UniProtKB-EC"/>
</dbReference>
<feature type="transmembrane region" description="Helical" evidence="16">
    <location>
        <begin position="463"/>
        <end position="480"/>
    </location>
</feature>
<evidence type="ECO:0000256" key="5">
    <source>
        <dbReference type="ARBA" id="ARBA00022660"/>
    </source>
</evidence>
<feature type="transmembrane region" description="Helical" evidence="16">
    <location>
        <begin position="122"/>
        <end position="139"/>
    </location>
</feature>
<dbReference type="Pfam" id="PF06455">
    <property type="entry name" value="NADH5_C"/>
    <property type="match status" value="1"/>
</dbReference>
<feature type="domain" description="NADH:quinone oxidoreductase/Mrp antiporter transmembrane" evidence="17">
    <location>
        <begin position="139"/>
        <end position="422"/>
    </location>
</feature>
<evidence type="ECO:0000256" key="1">
    <source>
        <dbReference type="ARBA" id="ARBA00004448"/>
    </source>
</evidence>
<evidence type="ECO:0000256" key="9">
    <source>
        <dbReference type="ARBA" id="ARBA00022982"/>
    </source>
</evidence>
<dbReference type="CTD" id="4540"/>
<evidence type="ECO:0000256" key="10">
    <source>
        <dbReference type="ARBA" id="ARBA00022989"/>
    </source>
</evidence>
<dbReference type="GeneID" id="10964154"/>
<dbReference type="PANTHER" id="PTHR42829:SF2">
    <property type="entry name" value="NADH-UBIQUINONE OXIDOREDUCTASE CHAIN 5"/>
    <property type="match status" value="1"/>
</dbReference>
<dbReference type="EMBL" id="AP011984">
    <property type="protein sequence ID" value="BAK42041.1"/>
    <property type="molecule type" value="Genomic_DNA"/>
</dbReference>
<feature type="transmembrane region" description="Helical" evidence="16">
    <location>
        <begin position="331"/>
        <end position="353"/>
    </location>
</feature>
<keyword evidence="7" id="KW-0999">Mitochondrion inner membrane</keyword>
<keyword evidence="11 16" id="KW-0520">NAD</keyword>
<proteinExistence type="inferred from homology"/>
<keyword evidence="6 16" id="KW-0812">Transmembrane</keyword>
<evidence type="ECO:0000256" key="13">
    <source>
        <dbReference type="ARBA" id="ARBA00023128"/>
    </source>
</evidence>
<dbReference type="GO" id="GO:0015990">
    <property type="term" value="P:electron transport coupled proton transport"/>
    <property type="evidence" value="ECO:0007669"/>
    <property type="project" value="TreeGrafter"/>
</dbReference>
<evidence type="ECO:0000256" key="6">
    <source>
        <dbReference type="ARBA" id="ARBA00022692"/>
    </source>
</evidence>
<reference evidence="20" key="1">
    <citation type="journal article" date="2011" name="BMC Evol. Biol.">
        <title>Evolutionary history of Otophysi (Teleostei), a major clade of the modern freshwater fishes: Pangaean origin and Mesozoic radiation.</title>
        <authorList>
            <person name="Nakatani M."/>
            <person name="Miya M."/>
            <person name="Mabuchi K."/>
            <person name="Saitoh K."/>
            <person name="Nishida M."/>
        </authorList>
    </citation>
    <scope>NUCLEOTIDE SEQUENCE</scope>
    <source>
        <tissue evidence="20">Muscle</tissue>
    </source>
</reference>
<comment type="function">
    <text evidence="16">Core subunit of the mitochondrial membrane respiratory chain NADH dehydrogenase (Complex I) which catalyzes electron transfer from NADH through the respiratory chain, using ubiquinone as an electron acceptor. Essential for the catalytic activity and assembly of complex I.</text>
</comment>
<feature type="domain" description="NADH dehydrogenase subunit 5 C-terminal" evidence="19">
    <location>
        <begin position="428"/>
        <end position="608"/>
    </location>
</feature>
<dbReference type="InterPro" id="IPR003945">
    <property type="entry name" value="NU5C-like"/>
</dbReference>
<feature type="transmembrane region" description="Helical" evidence="16">
    <location>
        <begin position="279"/>
        <end position="300"/>
    </location>
</feature>
<feature type="transmembrane region" description="Helical" evidence="16">
    <location>
        <begin position="177"/>
        <end position="196"/>
    </location>
</feature>
<keyword evidence="9" id="KW-0249">Electron transport</keyword>
<feature type="transmembrane region" description="Helical" evidence="16">
    <location>
        <begin position="247"/>
        <end position="267"/>
    </location>
</feature>
<feature type="transmembrane region" description="Helical" evidence="16">
    <location>
        <begin position="374"/>
        <end position="393"/>
    </location>
</feature>
<organism evidence="20">
    <name type="scientific">Chilodus punctatus</name>
    <name type="common">spotted headstander</name>
    <dbReference type="NCBI Taxonomy" id="303996"/>
    <lineage>
        <taxon>Eukaryota</taxon>
        <taxon>Metazoa</taxon>
        <taxon>Chordata</taxon>
        <taxon>Craniata</taxon>
        <taxon>Vertebrata</taxon>
        <taxon>Euteleostomi</taxon>
        <taxon>Actinopterygii</taxon>
        <taxon>Neopterygii</taxon>
        <taxon>Teleostei</taxon>
        <taxon>Ostariophysi</taxon>
        <taxon>Characiformes</taxon>
        <taxon>Characoidei</taxon>
        <taxon>Chilodus</taxon>
    </lineage>
</organism>
<evidence type="ECO:0000256" key="3">
    <source>
        <dbReference type="ARBA" id="ARBA00021096"/>
    </source>
</evidence>
<dbReference type="GO" id="GO:0003954">
    <property type="term" value="F:NADH dehydrogenase activity"/>
    <property type="evidence" value="ECO:0007669"/>
    <property type="project" value="TreeGrafter"/>
</dbReference>
<dbReference type="GO" id="GO:0005743">
    <property type="term" value="C:mitochondrial inner membrane"/>
    <property type="evidence" value="ECO:0007669"/>
    <property type="project" value="UniProtKB-SubCell"/>
</dbReference>
<keyword evidence="10 16" id="KW-1133">Transmembrane helix</keyword>
<dbReference type="PANTHER" id="PTHR42829">
    <property type="entry name" value="NADH-UBIQUINONE OXIDOREDUCTASE CHAIN 5"/>
    <property type="match status" value="1"/>
</dbReference>
<accession>F7UIH7</accession>
<feature type="transmembrane region" description="Helical" evidence="16">
    <location>
        <begin position="593"/>
        <end position="610"/>
    </location>
</feature>
<feature type="transmembrane region" description="Helical" evidence="16">
    <location>
        <begin position="6"/>
        <end position="24"/>
    </location>
</feature>
<comment type="similarity">
    <text evidence="16">Belongs to the complex I subunit 5 family.</text>
</comment>
<feature type="domain" description="NADH-Ubiquinone oxidoreductase (complex I) chain 5 N-terminal" evidence="18">
    <location>
        <begin position="73"/>
        <end position="123"/>
    </location>
</feature>
<dbReference type="InterPro" id="IPR001516">
    <property type="entry name" value="Proton_antipo_N"/>
</dbReference>
<feature type="transmembrane region" description="Helical" evidence="16">
    <location>
        <begin position="90"/>
        <end position="110"/>
    </location>
</feature>
<feature type="transmembrane region" description="Helical" evidence="16">
    <location>
        <begin position="492"/>
        <end position="511"/>
    </location>
</feature>
<comment type="catalytic activity">
    <reaction evidence="15 16">
        <text>a ubiquinone + NADH + 5 H(+)(in) = a ubiquinol + NAD(+) + 4 H(+)(out)</text>
        <dbReference type="Rhea" id="RHEA:29091"/>
        <dbReference type="Rhea" id="RHEA-COMP:9565"/>
        <dbReference type="Rhea" id="RHEA-COMP:9566"/>
        <dbReference type="ChEBI" id="CHEBI:15378"/>
        <dbReference type="ChEBI" id="CHEBI:16389"/>
        <dbReference type="ChEBI" id="CHEBI:17976"/>
        <dbReference type="ChEBI" id="CHEBI:57540"/>
        <dbReference type="ChEBI" id="CHEBI:57945"/>
        <dbReference type="EC" id="7.1.1.2"/>
    </reaction>
</comment>
<evidence type="ECO:0000256" key="4">
    <source>
        <dbReference type="ARBA" id="ARBA00022448"/>
    </source>
</evidence>
<keyword evidence="5" id="KW-0679">Respiratory chain</keyword>
<dbReference type="GO" id="GO:0042773">
    <property type="term" value="P:ATP synthesis coupled electron transport"/>
    <property type="evidence" value="ECO:0007669"/>
    <property type="project" value="InterPro"/>
</dbReference>
<dbReference type="PRINTS" id="PR01434">
    <property type="entry name" value="NADHDHGNASE5"/>
</dbReference>
<dbReference type="NCBIfam" id="TIGR01974">
    <property type="entry name" value="NDH_I_L"/>
    <property type="match status" value="1"/>
</dbReference>
<feature type="transmembrane region" description="Helical" evidence="16">
    <location>
        <begin position="307"/>
        <end position="325"/>
    </location>
</feature>
<dbReference type="EC" id="7.1.1.2" evidence="2 16"/>
<dbReference type="RefSeq" id="YP_004733208.1">
    <property type="nucleotide sequence ID" value="NC_015801.1"/>
</dbReference>
<comment type="subcellular location">
    <subcellularLocation>
        <location evidence="1">Mitochondrion inner membrane</location>
        <topology evidence="1">Multi-pass membrane protein</topology>
    </subcellularLocation>
</comment>
<keyword evidence="14 16" id="KW-0472">Membrane</keyword>
<dbReference type="InterPro" id="IPR018393">
    <property type="entry name" value="NADHpl_OxRdtase_5_subgr"/>
</dbReference>
<dbReference type="Pfam" id="PF00361">
    <property type="entry name" value="Proton_antipo_M"/>
    <property type="match status" value="1"/>
</dbReference>
<evidence type="ECO:0000256" key="12">
    <source>
        <dbReference type="ARBA" id="ARBA00023075"/>
    </source>
</evidence>
<keyword evidence="8" id="KW-1278">Translocase</keyword>
<evidence type="ECO:0000259" key="19">
    <source>
        <dbReference type="Pfam" id="PF06455"/>
    </source>
</evidence>
<evidence type="ECO:0000256" key="7">
    <source>
        <dbReference type="ARBA" id="ARBA00022792"/>
    </source>
</evidence>
<keyword evidence="12 16" id="KW-0830">Ubiquinone</keyword>
<evidence type="ECO:0000256" key="11">
    <source>
        <dbReference type="ARBA" id="ARBA00023027"/>
    </source>
</evidence>
<evidence type="ECO:0000256" key="2">
    <source>
        <dbReference type="ARBA" id="ARBA00012944"/>
    </source>
</evidence>
<feature type="transmembrane region" description="Helical" evidence="16">
    <location>
        <begin position="145"/>
        <end position="165"/>
    </location>
</feature>
<feature type="transmembrane region" description="Helical" evidence="16">
    <location>
        <begin position="413"/>
        <end position="437"/>
    </location>
</feature>
<evidence type="ECO:0000256" key="15">
    <source>
        <dbReference type="ARBA" id="ARBA00049551"/>
    </source>
</evidence>
<evidence type="ECO:0000259" key="18">
    <source>
        <dbReference type="Pfam" id="PF00662"/>
    </source>
</evidence>
<feature type="transmembrane region" description="Helical" evidence="16">
    <location>
        <begin position="216"/>
        <end position="235"/>
    </location>
</feature>